<evidence type="ECO:0000313" key="7">
    <source>
        <dbReference type="Proteomes" id="UP000001449"/>
    </source>
</evidence>
<protein>
    <submittedName>
        <fullName evidence="6">WD40-repeat protein</fullName>
    </submittedName>
</protein>
<dbReference type="InterPro" id="IPR045160">
    <property type="entry name" value="ATG16"/>
</dbReference>
<dbReference type="InterPro" id="IPR019775">
    <property type="entry name" value="WD40_repeat_CS"/>
</dbReference>
<dbReference type="PROSITE" id="PS00678">
    <property type="entry name" value="WD_REPEATS_1"/>
    <property type="match status" value="1"/>
</dbReference>
<evidence type="ECO:0000256" key="3">
    <source>
        <dbReference type="PROSITE-ProRule" id="PRU00221"/>
    </source>
</evidence>
<dbReference type="eggNOG" id="KOG0288">
    <property type="taxonomic scope" value="Eukaryota"/>
</dbReference>
<dbReference type="HOGENOM" id="CLU_503928_0_0_1"/>
<dbReference type="PRINTS" id="PR00320">
    <property type="entry name" value="GPROTEINBRPT"/>
</dbReference>
<feature type="region of interest" description="Disordered" evidence="5">
    <location>
        <begin position="65"/>
        <end position="85"/>
    </location>
</feature>
<feature type="repeat" description="WD" evidence="3">
    <location>
        <begin position="349"/>
        <end position="383"/>
    </location>
</feature>
<feature type="non-terminal residue" evidence="6">
    <location>
        <position position="541"/>
    </location>
</feature>
<dbReference type="PANTHER" id="PTHR19878:SF8">
    <property type="entry name" value="AUTOPHAGY-RELATED 16, ISOFORM F"/>
    <property type="match status" value="1"/>
</dbReference>
<evidence type="ECO:0000256" key="1">
    <source>
        <dbReference type="ARBA" id="ARBA00022574"/>
    </source>
</evidence>
<dbReference type="Proteomes" id="UP000001449">
    <property type="component" value="Chromosome 4"/>
</dbReference>
<feature type="repeat" description="WD" evidence="3">
    <location>
        <begin position="506"/>
        <end position="541"/>
    </location>
</feature>
<dbReference type="SMART" id="SM00320">
    <property type="entry name" value="WD40"/>
    <property type="match status" value="6"/>
</dbReference>
<proteinExistence type="predicted"/>
<dbReference type="Gene3D" id="2.130.10.10">
    <property type="entry name" value="YVTN repeat-like/Quinoprotein amine dehydrogenase"/>
    <property type="match status" value="2"/>
</dbReference>
<dbReference type="CDD" id="cd00200">
    <property type="entry name" value="WD40"/>
    <property type="match status" value="1"/>
</dbReference>
<evidence type="ECO:0000313" key="6">
    <source>
        <dbReference type="EMBL" id="EED92731.1"/>
    </source>
</evidence>
<dbReference type="InterPro" id="IPR015943">
    <property type="entry name" value="WD40/YVTN_repeat-like_dom_sf"/>
</dbReference>
<dbReference type="EMBL" id="CM000641">
    <property type="protein sequence ID" value="EED92731.1"/>
    <property type="molecule type" value="Genomic_DNA"/>
</dbReference>
<dbReference type="GO" id="GO:0000045">
    <property type="term" value="P:autophagosome assembly"/>
    <property type="evidence" value="ECO:0007669"/>
    <property type="project" value="InterPro"/>
</dbReference>
<dbReference type="PROSITE" id="PS50294">
    <property type="entry name" value="WD_REPEATS_REGION"/>
    <property type="match status" value="2"/>
</dbReference>
<dbReference type="OMA" id="WGRPCIS"/>
<reference evidence="6 7" key="2">
    <citation type="journal article" date="2008" name="Nature">
        <title>The Phaeodactylum genome reveals the evolutionary history of diatom genomes.</title>
        <authorList>
            <person name="Bowler C."/>
            <person name="Allen A.E."/>
            <person name="Badger J.H."/>
            <person name="Grimwood J."/>
            <person name="Jabbari K."/>
            <person name="Kuo A."/>
            <person name="Maheswari U."/>
            <person name="Martens C."/>
            <person name="Maumus F."/>
            <person name="Otillar R.P."/>
            <person name="Rayko E."/>
            <person name="Salamov A."/>
            <person name="Vandepoele K."/>
            <person name="Beszteri B."/>
            <person name="Gruber A."/>
            <person name="Heijde M."/>
            <person name="Katinka M."/>
            <person name="Mock T."/>
            <person name="Valentin K."/>
            <person name="Verret F."/>
            <person name="Berges J.A."/>
            <person name="Brownlee C."/>
            <person name="Cadoret J.P."/>
            <person name="Chiovitti A."/>
            <person name="Choi C.J."/>
            <person name="Coesel S."/>
            <person name="De Martino A."/>
            <person name="Detter J.C."/>
            <person name="Durkin C."/>
            <person name="Falciatore A."/>
            <person name="Fournet J."/>
            <person name="Haruta M."/>
            <person name="Huysman M.J."/>
            <person name="Jenkins B.D."/>
            <person name="Jiroutova K."/>
            <person name="Jorgensen R.E."/>
            <person name="Joubert Y."/>
            <person name="Kaplan A."/>
            <person name="Kroger N."/>
            <person name="Kroth P.G."/>
            <person name="La Roche J."/>
            <person name="Lindquist E."/>
            <person name="Lommer M."/>
            <person name="Martin-Jezequel V."/>
            <person name="Lopez P.J."/>
            <person name="Lucas S."/>
            <person name="Mangogna M."/>
            <person name="McGinnis K."/>
            <person name="Medlin L.K."/>
            <person name="Montsant A."/>
            <person name="Oudot-Le Secq M.P."/>
            <person name="Napoli C."/>
            <person name="Obornik M."/>
            <person name="Parker M.S."/>
            <person name="Petit J.L."/>
            <person name="Porcel B.M."/>
            <person name="Poulsen N."/>
            <person name="Robison M."/>
            <person name="Rychlewski L."/>
            <person name="Rynearson T.A."/>
            <person name="Schmutz J."/>
            <person name="Shapiro H."/>
            <person name="Siaut M."/>
            <person name="Stanley M."/>
            <person name="Sussman M.R."/>
            <person name="Taylor A.R."/>
            <person name="Vardi A."/>
            <person name="von Dassow P."/>
            <person name="Vyverman W."/>
            <person name="Willis A."/>
            <person name="Wyrwicz L.S."/>
            <person name="Rokhsar D.S."/>
            <person name="Weissenbach J."/>
            <person name="Armbrust E.V."/>
            <person name="Green B.R."/>
            <person name="Van de Peer Y."/>
            <person name="Grigoriev I.V."/>
        </authorList>
    </citation>
    <scope>NUCLEOTIDE SEQUENCE [LARGE SCALE GENOMIC DNA]</scope>
    <source>
        <strain evidence="6 7">CCMP1335</strain>
    </source>
</reference>
<keyword evidence="7" id="KW-1185">Reference proteome</keyword>
<keyword evidence="4" id="KW-0175">Coiled coil</keyword>
<dbReference type="Pfam" id="PF00400">
    <property type="entry name" value="WD40"/>
    <property type="match status" value="4"/>
</dbReference>
<feature type="coiled-coil region" evidence="4">
    <location>
        <begin position="158"/>
        <end position="224"/>
    </location>
</feature>
<gene>
    <name evidence="6" type="ORF">THAPSDRAFT_262070</name>
</gene>
<keyword evidence="2" id="KW-0677">Repeat</keyword>
<evidence type="ECO:0000256" key="5">
    <source>
        <dbReference type="SAM" id="MobiDB-lite"/>
    </source>
</evidence>
<dbReference type="InterPro" id="IPR001680">
    <property type="entry name" value="WD40_rpt"/>
</dbReference>
<evidence type="ECO:0000256" key="2">
    <source>
        <dbReference type="ARBA" id="ARBA00022737"/>
    </source>
</evidence>
<dbReference type="InParanoid" id="B8C175"/>
<dbReference type="GeneID" id="7447445"/>
<dbReference type="PANTHER" id="PTHR19878">
    <property type="entry name" value="AUTOPHAGY PROTEIN 16-LIKE"/>
    <property type="match status" value="1"/>
</dbReference>
<dbReference type="RefSeq" id="XP_002289194.1">
    <property type="nucleotide sequence ID" value="XM_002289158.1"/>
</dbReference>
<evidence type="ECO:0000256" key="4">
    <source>
        <dbReference type="SAM" id="Coils"/>
    </source>
</evidence>
<dbReference type="AlphaFoldDB" id="B8C175"/>
<accession>B8C175</accession>
<dbReference type="InterPro" id="IPR036322">
    <property type="entry name" value="WD40_repeat_dom_sf"/>
</dbReference>
<dbReference type="PROSITE" id="PS50082">
    <property type="entry name" value="WD_REPEATS_2"/>
    <property type="match status" value="3"/>
</dbReference>
<dbReference type="SUPFAM" id="SSF50978">
    <property type="entry name" value="WD40 repeat-like"/>
    <property type="match status" value="1"/>
</dbReference>
<sequence length="541" mass="59480">MEEIYSLIQKRNSIETLPFLPLHSANAYLQNLADTLQYRCESLERQYLEQQQFLVESQAQLIQLNANSDGGGGNSGSSKNESRLREKVAKLQDELNEKLTLEVKSTADALKASTELSSLRQEVSSKDATISSMQMELNRCNEIVTYLTSELEESKSRTRLAENQFDGLKDAIRSLQDENIEKTQLNERLLESTVSEKEKYVEQFNNMNDMVEKLQKEVAMLRSLTKMNKPWFGLPRRGQNVVAESDRNDTSGVDMASKRQWGAVGAVLPSQPQYTIKAHKNDASFATASSDATVKVWDTGNGQLQASFSGGGSQPMLGVDISGGIICGCGADKTCRVWRYDTKRMIHQLAGHSQKITCVRLFPGEKSILTASADRSIRIWDISRHIYTQATTFRHSSTTNCTDVSGETNTVATGHLDGGVRGVTSVQWNPKSSHEILTNGRDSTLKIVDARTNCAISTFHEVGFRTLSNYASSSFSPDGLYVAAGGGDTGDIFVWNVAKNKLVKKLSGHVKGVLSLAWGRGGTNGQQVATIGKDGVLILWA</sequence>
<dbReference type="PaxDb" id="35128-Thaps262070"/>
<dbReference type="KEGG" id="tps:THAPSDRAFT_262070"/>
<dbReference type="STRING" id="35128.B8C175"/>
<name>B8C175_THAPS</name>
<reference evidence="6 7" key="1">
    <citation type="journal article" date="2004" name="Science">
        <title>The genome of the diatom Thalassiosira pseudonana: ecology, evolution, and metabolism.</title>
        <authorList>
            <person name="Armbrust E.V."/>
            <person name="Berges J.A."/>
            <person name="Bowler C."/>
            <person name="Green B.R."/>
            <person name="Martinez D."/>
            <person name="Putnam N.H."/>
            <person name="Zhou S."/>
            <person name="Allen A.E."/>
            <person name="Apt K.E."/>
            <person name="Bechner M."/>
            <person name="Brzezinski M.A."/>
            <person name="Chaal B.K."/>
            <person name="Chiovitti A."/>
            <person name="Davis A.K."/>
            <person name="Demarest M.S."/>
            <person name="Detter J.C."/>
            <person name="Glavina T."/>
            <person name="Goodstein D."/>
            <person name="Hadi M.Z."/>
            <person name="Hellsten U."/>
            <person name="Hildebrand M."/>
            <person name="Jenkins B.D."/>
            <person name="Jurka J."/>
            <person name="Kapitonov V.V."/>
            <person name="Kroger N."/>
            <person name="Lau W.W."/>
            <person name="Lane T.W."/>
            <person name="Larimer F.W."/>
            <person name="Lippmeier J.C."/>
            <person name="Lucas S."/>
            <person name="Medina M."/>
            <person name="Montsant A."/>
            <person name="Obornik M."/>
            <person name="Parker M.S."/>
            <person name="Palenik B."/>
            <person name="Pazour G.J."/>
            <person name="Richardson P.M."/>
            <person name="Rynearson T.A."/>
            <person name="Saito M.A."/>
            <person name="Schwartz D.C."/>
            <person name="Thamatrakoln K."/>
            <person name="Valentin K."/>
            <person name="Vardi A."/>
            <person name="Wilkerson F.P."/>
            <person name="Rokhsar D.S."/>
        </authorList>
    </citation>
    <scope>NUCLEOTIDE SEQUENCE [LARGE SCALE GENOMIC DNA]</scope>
    <source>
        <strain evidence="6 7">CCMP1335</strain>
    </source>
</reference>
<keyword evidence="1 3" id="KW-0853">WD repeat</keyword>
<dbReference type="InterPro" id="IPR020472">
    <property type="entry name" value="WD40_PAC1"/>
</dbReference>
<organism evidence="6 7">
    <name type="scientific">Thalassiosira pseudonana</name>
    <name type="common">Marine diatom</name>
    <name type="synonym">Cyclotella nana</name>
    <dbReference type="NCBI Taxonomy" id="35128"/>
    <lineage>
        <taxon>Eukaryota</taxon>
        <taxon>Sar</taxon>
        <taxon>Stramenopiles</taxon>
        <taxon>Ochrophyta</taxon>
        <taxon>Bacillariophyta</taxon>
        <taxon>Coscinodiscophyceae</taxon>
        <taxon>Thalassiosirophycidae</taxon>
        <taxon>Thalassiosirales</taxon>
        <taxon>Thalassiosiraceae</taxon>
        <taxon>Thalassiosira</taxon>
    </lineage>
</organism>
<feature type="repeat" description="WD" evidence="3">
    <location>
        <begin position="285"/>
        <end position="307"/>
    </location>
</feature>